<dbReference type="Gene3D" id="2.40.30.20">
    <property type="match status" value="1"/>
</dbReference>
<organism evidence="1">
    <name type="scientific">uncultured Caudovirales phage</name>
    <dbReference type="NCBI Taxonomy" id="2100421"/>
    <lineage>
        <taxon>Viruses</taxon>
        <taxon>Duplodnaviria</taxon>
        <taxon>Heunggongvirae</taxon>
        <taxon>Uroviricota</taxon>
        <taxon>Caudoviricetes</taxon>
        <taxon>Peduoviridae</taxon>
        <taxon>Maltschvirus</taxon>
        <taxon>Maltschvirus maltsch</taxon>
    </lineage>
</organism>
<reference evidence="1" key="1">
    <citation type="submission" date="2020-05" db="EMBL/GenBank/DDBJ databases">
        <authorList>
            <person name="Chiriac C."/>
            <person name="Salcher M."/>
            <person name="Ghai R."/>
            <person name="Kavagutti S V."/>
        </authorList>
    </citation>
    <scope>NUCLEOTIDE SEQUENCE</scope>
</reference>
<dbReference type="EMBL" id="LR798334">
    <property type="protein sequence ID" value="CAB5223786.1"/>
    <property type="molecule type" value="Genomic_DNA"/>
</dbReference>
<protein>
    <submittedName>
        <fullName evidence="1">Uncharacterized protein</fullName>
    </submittedName>
</protein>
<evidence type="ECO:0000313" key="1">
    <source>
        <dbReference type="EMBL" id="CAB5223786.1"/>
    </source>
</evidence>
<name>A0A6J7X019_9CAUD</name>
<accession>A0A6J7X019</accession>
<proteinExistence type="predicted"/>
<dbReference type="InterPro" id="IPR023366">
    <property type="entry name" value="ATP_synth_asu-like_sf"/>
</dbReference>
<gene>
    <name evidence="1" type="ORF">UFOVP735_7</name>
</gene>
<sequence length="618" mass="67587">MSATFQDQKLRELQFQVGVIKEKTQLDATSYWTDADKIRFRFGRPELMGGWLRAVDPSQASKIFGIPRYLTSVRNKLGQAAGFIATNVGLFSTELSTFYEITPITTSVAASNILSTTAGSTKVIVSVSAHGLTDQTLVGIVSAGTTIGGNILINPVTATEVLFQVSVLSANSFEIDAGVTAAATSVATGGSATVRPRYKAGNESTLQFSGWGTGDWSGPFGWGESFSSLPVPLRLWSADLWGTTILATPSDGPLMYWNNNAGITGRVTIVTAAPSVNQIVRVASEARHVLLYGTHDVSGTYSPLLVRWCTQEDFTDWTPSATNTAGDYPLPSRGSEIRAVNRIGDKTAILTDNDVFIQQYIGGNDVFGFTAVGEQCGIISRNAAAEYNGVLYWMSPSGQFYQYDGRLQTLNCTVLRFIYDNLDPVYQDKIYAGTNSSFDEIIWFYPSFDSPDGENDRYVIYNTREKHWTIGTMPRTVWEDNNTFQYPLAIDATPSNLYYQEFGYTADSSALAANLVGAYFDEDSGDNILFANKFVPDFSNLADNTPYSGNLLISLQARKYPGGPVITKGPFVVTGNTQKTSLRLRGREIALQIQSSTSSNLPWRMGQFRMAIEPDGLR</sequence>